<dbReference type="EMBL" id="SNWQ01000037">
    <property type="protein sequence ID" value="TDO30598.1"/>
    <property type="molecule type" value="Genomic_DNA"/>
</dbReference>
<gene>
    <name evidence="1" type="ORF">EV643_13725</name>
</gene>
<accession>A0A4V3C5N8</accession>
<evidence type="ECO:0000313" key="1">
    <source>
        <dbReference type="EMBL" id="TDO30598.1"/>
    </source>
</evidence>
<evidence type="ECO:0000313" key="2">
    <source>
        <dbReference type="Proteomes" id="UP000295388"/>
    </source>
</evidence>
<sequence>MTWIDTSCTLPTAERPLRVAEFDDLFRTALRGVNRLAPGAVRLELDPSAESFARDLVARESACCSSFTFTFSTEDAALLLRVEVPPAQVAVLDGLAARAAAWTS</sequence>
<name>A0A4V3C5N8_9ACTN</name>
<organism evidence="1 2">
    <name type="scientific">Kribbella caucasensis</name>
    <dbReference type="NCBI Taxonomy" id="2512215"/>
    <lineage>
        <taxon>Bacteria</taxon>
        <taxon>Bacillati</taxon>
        <taxon>Actinomycetota</taxon>
        <taxon>Actinomycetes</taxon>
        <taxon>Propionibacteriales</taxon>
        <taxon>Kribbellaceae</taxon>
        <taxon>Kribbella</taxon>
    </lineage>
</organism>
<protein>
    <recommendedName>
        <fullName evidence="3">Arsenate reductase</fullName>
    </recommendedName>
</protein>
<dbReference type="Proteomes" id="UP000295388">
    <property type="component" value="Unassembled WGS sequence"/>
</dbReference>
<dbReference type="OrthoDB" id="8421706at2"/>
<dbReference type="AlphaFoldDB" id="A0A4V3C5N8"/>
<dbReference type="RefSeq" id="WP_133805607.1">
    <property type="nucleotide sequence ID" value="NZ_SNWQ01000037.1"/>
</dbReference>
<keyword evidence="2" id="KW-1185">Reference proteome</keyword>
<reference evidence="1 2" key="1">
    <citation type="submission" date="2019-03" db="EMBL/GenBank/DDBJ databases">
        <title>Genomic Encyclopedia of Type Strains, Phase III (KMG-III): the genomes of soil and plant-associated and newly described type strains.</title>
        <authorList>
            <person name="Whitman W."/>
        </authorList>
    </citation>
    <scope>NUCLEOTIDE SEQUENCE [LARGE SCALE GENOMIC DNA]</scope>
    <source>
        <strain evidence="1 2">VKM Ac-2527</strain>
    </source>
</reference>
<evidence type="ECO:0008006" key="3">
    <source>
        <dbReference type="Google" id="ProtNLM"/>
    </source>
</evidence>
<comment type="caution">
    <text evidence="1">The sequence shown here is derived from an EMBL/GenBank/DDBJ whole genome shotgun (WGS) entry which is preliminary data.</text>
</comment>
<proteinExistence type="predicted"/>